<dbReference type="GO" id="GO:0045815">
    <property type="term" value="P:transcription initiation-coupled chromatin remodeling"/>
    <property type="evidence" value="ECO:0007669"/>
    <property type="project" value="TreeGrafter"/>
</dbReference>
<dbReference type="EMBL" id="LMAW01000317">
    <property type="protein sequence ID" value="KQL59509.1"/>
    <property type="molecule type" value="Genomic_DNA"/>
</dbReference>
<name>A0A0Q3X6P2_AMAAE</name>
<dbReference type="Proteomes" id="UP000051836">
    <property type="component" value="Unassembled WGS sequence"/>
</dbReference>
<dbReference type="GO" id="GO:0000785">
    <property type="term" value="C:chromatin"/>
    <property type="evidence" value="ECO:0007669"/>
    <property type="project" value="TreeGrafter"/>
</dbReference>
<evidence type="ECO:0000256" key="1">
    <source>
        <dbReference type="ARBA" id="ARBA00005277"/>
    </source>
</evidence>
<evidence type="ECO:0000313" key="2">
    <source>
        <dbReference type="EMBL" id="KQL59509.1"/>
    </source>
</evidence>
<organism evidence="2 3">
    <name type="scientific">Amazona aestiva</name>
    <name type="common">Blue-fronted Amazon parrot</name>
    <dbReference type="NCBI Taxonomy" id="12930"/>
    <lineage>
        <taxon>Eukaryota</taxon>
        <taxon>Metazoa</taxon>
        <taxon>Chordata</taxon>
        <taxon>Craniata</taxon>
        <taxon>Vertebrata</taxon>
        <taxon>Euteleostomi</taxon>
        <taxon>Archelosauria</taxon>
        <taxon>Archosauria</taxon>
        <taxon>Dinosauria</taxon>
        <taxon>Saurischia</taxon>
        <taxon>Theropoda</taxon>
        <taxon>Coelurosauria</taxon>
        <taxon>Aves</taxon>
        <taxon>Neognathae</taxon>
        <taxon>Neoaves</taxon>
        <taxon>Telluraves</taxon>
        <taxon>Australaves</taxon>
        <taxon>Psittaciformes</taxon>
        <taxon>Psittacidae</taxon>
        <taxon>Amazona</taxon>
    </lineage>
</organism>
<evidence type="ECO:0008006" key="4">
    <source>
        <dbReference type="Google" id="ProtNLM"/>
    </source>
</evidence>
<dbReference type="InterPro" id="IPR032743">
    <property type="entry name" value="FAM47"/>
</dbReference>
<dbReference type="OrthoDB" id="6755972at2759"/>
<comment type="caution">
    <text evidence="2">The sequence shown here is derived from an EMBL/GenBank/DDBJ whole genome shotgun (WGS) entry which is preliminary data.</text>
</comment>
<gene>
    <name evidence="2" type="ORF">AAES_20674</name>
</gene>
<dbReference type="PANTHER" id="PTHR46449">
    <property type="entry name" value="ZGC:158260"/>
    <property type="match status" value="1"/>
</dbReference>
<dbReference type="AlphaFoldDB" id="A0A0Q3X6P2"/>
<evidence type="ECO:0000313" key="3">
    <source>
        <dbReference type="Proteomes" id="UP000051836"/>
    </source>
</evidence>
<accession>A0A0Q3X6P2</accession>
<keyword evidence="3" id="KW-1185">Reference proteome</keyword>
<proteinExistence type="inferred from homology"/>
<comment type="similarity">
    <text evidence="1">Belongs to the FAM47 family.</text>
</comment>
<protein>
    <recommendedName>
        <fullName evidence="4">Protein FAM47E</fullName>
    </recommendedName>
</protein>
<dbReference type="PANTHER" id="PTHR46449:SF5">
    <property type="entry name" value="FAMILY WITH SEQUENCE SIMILARITY 47 MEMBER E"/>
    <property type="match status" value="1"/>
</dbReference>
<sequence length="267" mass="30340">MLAAPRRATTRHDVLLVGLQILREVTGVLDPDMILKNKAGYSDYEQENQPGQEVLGHMEDMQSKVTASKTQVHGKESRVKTPCAQLPKKAAERIKEATLTEFVPRDENGGGNWNIDEDTLMSLPNTSCEREATDPSLFNAVKFINMETKQSKSQDISPPQLAVRSSHYLRSLPCQVMVPSQTKWEKIRYGAWYLDPKTWRKQKANEPSKEPEATINSLGSAKNWSEKFLWKMVAVGNYRAPEESAKACKKVSKEIRQNKRRLFMTMN</sequence>
<reference evidence="2 3" key="1">
    <citation type="submission" date="2015-10" db="EMBL/GenBank/DDBJ databases">
        <authorList>
            <person name="Gilbert D.G."/>
        </authorList>
    </citation>
    <scope>NUCLEOTIDE SEQUENCE [LARGE SCALE GENOMIC DNA]</scope>
    <source>
        <strain evidence="2">FVVF132</strain>
    </source>
</reference>